<evidence type="ECO:0000256" key="1">
    <source>
        <dbReference type="SAM" id="Phobius"/>
    </source>
</evidence>
<keyword evidence="1" id="KW-0472">Membrane</keyword>
<protein>
    <submittedName>
        <fullName evidence="2">Uncharacterized protein</fullName>
    </submittedName>
</protein>
<feature type="transmembrane region" description="Helical" evidence="1">
    <location>
        <begin position="21"/>
        <end position="40"/>
    </location>
</feature>
<dbReference type="EMBL" id="MK072384">
    <property type="protein sequence ID" value="AYV82841.1"/>
    <property type="molecule type" value="Genomic_DNA"/>
</dbReference>
<organism evidence="2">
    <name type="scientific">Hyperionvirus sp</name>
    <dbReference type="NCBI Taxonomy" id="2487770"/>
    <lineage>
        <taxon>Viruses</taxon>
        <taxon>Varidnaviria</taxon>
        <taxon>Bamfordvirae</taxon>
        <taxon>Nucleocytoviricota</taxon>
        <taxon>Megaviricetes</taxon>
        <taxon>Imitervirales</taxon>
        <taxon>Mimiviridae</taxon>
        <taxon>Klosneuvirinae</taxon>
    </lineage>
</organism>
<name>A0A3G5A9H8_9VIRU</name>
<keyword evidence="1" id="KW-1133">Transmembrane helix</keyword>
<accession>A0A3G5A9H8</accession>
<keyword evidence="1" id="KW-0812">Transmembrane</keyword>
<gene>
    <name evidence="2" type="ORF">Hyperionvirus2_209</name>
</gene>
<reference evidence="2" key="1">
    <citation type="submission" date="2018-10" db="EMBL/GenBank/DDBJ databases">
        <title>Hidden diversity of soil giant viruses.</title>
        <authorList>
            <person name="Schulz F."/>
            <person name="Alteio L."/>
            <person name="Goudeau D."/>
            <person name="Ryan E.M."/>
            <person name="Malmstrom R.R."/>
            <person name="Blanchard J."/>
            <person name="Woyke T."/>
        </authorList>
    </citation>
    <scope>NUCLEOTIDE SEQUENCE</scope>
    <source>
        <strain evidence="2">HYV1</strain>
    </source>
</reference>
<evidence type="ECO:0000313" key="2">
    <source>
        <dbReference type="EMBL" id="AYV82841.1"/>
    </source>
</evidence>
<feature type="transmembrane region" description="Helical" evidence="1">
    <location>
        <begin position="95"/>
        <end position="115"/>
    </location>
</feature>
<sequence>MIRAPADSAKATYEIFRGIQLIVLGVFMLSLAVTSVGWATCTDTARCENPDYPIGPTNKGNDLNQLTCCRKGNTTSICSTDMVTFGQFTCNTWKWTYYGIIFGTINISIVIWLIYCCNLHLNKRTLTAQEMQRL</sequence>
<proteinExistence type="predicted"/>